<keyword evidence="3" id="KW-0175">Coiled coil</keyword>
<protein>
    <submittedName>
        <fullName evidence="6">HAMP domain-containing protein</fullName>
    </submittedName>
</protein>
<feature type="transmembrane region" description="Helical" evidence="4">
    <location>
        <begin position="20"/>
        <end position="38"/>
    </location>
</feature>
<evidence type="ECO:0000256" key="1">
    <source>
        <dbReference type="ARBA" id="ARBA00023224"/>
    </source>
</evidence>
<dbReference type="SUPFAM" id="SSF158472">
    <property type="entry name" value="HAMP domain-like"/>
    <property type="match status" value="1"/>
</dbReference>
<keyword evidence="4" id="KW-0472">Membrane</keyword>
<dbReference type="CDD" id="cd06225">
    <property type="entry name" value="HAMP"/>
    <property type="match status" value="1"/>
</dbReference>
<gene>
    <name evidence="6" type="ORF">OB916_16915</name>
</gene>
<evidence type="ECO:0000256" key="4">
    <source>
        <dbReference type="SAM" id="Phobius"/>
    </source>
</evidence>
<dbReference type="Proteomes" id="UP001208186">
    <property type="component" value="Unassembled WGS sequence"/>
</dbReference>
<feature type="coiled-coil region" evidence="3">
    <location>
        <begin position="397"/>
        <end position="431"/>
    </location>
</feature>
<feature type="domain" description="HAMP" evidence="5">
    <location>
        <begin position="360"/>
        <end position="412"/>
    </location>
</feature>
<dbReference type="RefSeq" id="WP_315910466.1">
    <property type="nucleotide sequence ID" value="NZ_JAOPKC010000047.1"/>
</dbReference>
<dbReference type="Pfam" id="PF00672">
    <property type="entry name" value="HAMP"/>
    <property type="match status" value="1"/>
</dbReference>
<evidence type="ECO:0000259" key="5">
    <source>
        <dbReference type="PROSITE" id="PS50885"/>
    </source>
</evidence>
<dbReference type="PANTHER" id="PTHR32089:SF112">
    <property type="entry name" value="LYSOZYME-LIKE PROTEIN-RELATED"/>
    <property type="match status" value="1"/>
</dbReference>
<evidence type="ECO:0000256" key="3">
    <source>
        <dbReference type="SAM" id="Coils"/>
    </source>
</evidence>
<reference evidence="7" key="1">
    <citation type="submission" date="2023-07" db="EMBL/GenBank/DDBJ databases">
        <title>Enrichment on poylsaccharides allowed isolation of novel metabolic and taxonomic groups of Haloarchaea.</title>
        <authorList>
            <person name="Sorokin D.Y."/>
            <person name="Elcheninov A.G."/>
            <person name="Khizhniak T.V."/>
            <person name="Kolganova T.V."/>
            <person name="Kublanov I.V."/>
        </authorList>
    </citation>
    <scope>NUCLEOTIDE SEQUENCE [LARGE SCALE GENOMIC DNA]</scope>
    <source>
        <strain evidence="7">HArc-curdl5-1</strain>
    </source>
</reference>
<dbReference type="PROSITE" id="PS50885">
    <property type="entry name" value="HAMP"/>
    <property type="match status" value="1"/>
</dbReference>
<feature type="non-terminal residue" evidence="6">
    <location>
        <position position="469"/>
    </location>
</feature>
<dbReference type="EMBL" id="JAOPKC010000047">
    <property type="protein sequence ID" value="MCU4719721.1"/>
    <property type="molecule type" value="Genomic_DNA"/>
</dbReference>
<proteinExistence type="inferred from homology"/>
<evidence type="ECO:0000313" key="6">
    <source>
        <dbReference type="EMBL" id="MCU4719721.1"/>
    </source>
</evidence>
<sequence>MGIVRKLTPGFIRRSFAIKFGIALLIIGLSVGAAGYAGSELVKDEFHNQVNEQYSNLAASDADGVRTWVENDAKEAMQISRLLENKTDEEVQEWLRDETARNDDWPGEVVIHYVDLTNEEIVATTDGARSAYVDASSNNTLALTDLNETVALELQDLSSGTSVKQTNAYVSDEGGSGFEGVHVAYLSPVSTAVEDGDRALVYAVSTKAYAAGTLGGGLESGVAMVVDGNNRIIMEGYGSNIHDQLHTYDQWGQPIVDARGQDDGRVGKASTTAASGVLAGSEWDQGGQYDLDGKEYVVGASRVDSVTLSGQDSIELDWVALVHTNKNVAYGDVEAVSNQSLMATLVGVLLIGVFGAVLGRNTAKSVDRLKGKAQEMEEGNLDVDLYSPRDDQIGRLYQGFANMRDALSEQIEEAEQARKEAEVSRAEAMEMSNYLQEKADEYAQIMQQCAAGDLTQRMEPDGENEAMDR</sequence>
<evidence type="ECO:0000256" key="2">
    <source>
        <dbReference type="ARBA" id="ARBA00029447"/>
    </source>
</evidence>
<comment type="caution">
    <text evidence="6">The sequence shown here is derived from an EMBL/GenBank/DDBJ whole genome shotgun (WGS) entry which is preliminary data.</text>
</comment>
<keyword evidence="1" id="KW-0807">Transducer</keyword>
<name>A0ABT2Q860_9EURY</name>
<organism evidence="6 7">
    <name type="scientific">Halapricum hydrolyticum</name>
    <dbReference type="NCBI Taxonomy" id="2979991"/>
    <lineage>
        <taxon>Archaea</taxon>
        <taxon>Methanobacteriati</taxon>
        <taxon>Methanobacteriota</taxon>
        <taxon>Stenosarchaea group</taxon>
        <taxon>Halobacteria</taxon>
        <taxon>Halobacteriales</taxon>
        <taxon>Haloarculaceae</taxon>
        <taxon>Halapricum</taxon>
    </lineage>
</organism>
<dbReference type="PANTHER" id="PTHR32089">
    <property type="entry name" value="METHYL-ACCEPTING CHEMOTAXIS PROTEIN MCPB"/>
    <property type="match status" value="1"/>
</dbReference>
<dbReference type="InterPro" id="IPR003660">
    <property type="entry name" value="HAMP_dom"/>
</dbReference>
<accession>A0ABT2Q860</accession>
<keyword evidence="7" id="KW-1185">Reference proteome</keyword>
<dbReference type="Gene3D" id="6.10.250.1910">
    <property type="match status" value="1"/>
</dbReference>
<evidence type="ECO:0000313" key="7">
    <source>
        <dbReference type="Proteomes" id="UP001208186"/>
    </source>
</evidence>
<dbReference type="SMART" id="SM00304">
    <property type="entry name" value="HAMP"/>
    <property type="match status" value="1"/>
</dbReference>
<comment type="similarity">
    <text evidence="2">Belongs to the methyl-accepting chemotaxis (MCP) protein family.</text>
</comment>
<keyword evidence="4" id="KW-1133">Transmembrane helix</keyword>
<keyword evidence="4" id="KW-0812">Transmembrane</keyword>